<protein>
    <recommendedName>
        <fullName evidence="2">Major capsid protein</fullName>
    </recommendedName>
</protein>
<proteinExistence type="predicted"/>
<gene>
    <name evidence="1" type="ORF">LCGC14_0468570</name>
</gene>
<dbReference type="AlphaFoldDB" id="A0A0F9UZP8"/>
<name>A0A0F9UZP8_9ZZZZ</name>
<evidence type="ECO:0000313" key="1">
    <source>
        <dbReference type="EMBL" id="KKN66746.1"/>
    </source>
</evidence>
<evidence type="ECO:0008006" key="2">
    <source>
        <dbReference type="Google" id="ProtNLM"/>
    </source>
</evidence>
<reference evidence="1" key="1">
    <citation type="journal article" date="2015" name="Nature">
        <title>Complex archaea that bridge the gap between prokaryotes and eukaryotes.</title>
        <authorList>
            <person name="Spang A."/>
            <person name="Saw J.H."/>
            <person name="Jorgensen S.L."/>
            <person name="Zaremba-Niedzwiedzka K."/>
            <person name="Martijn J."/>
            <person name="Lind A.E."/>
            <person name="van Eijk R."/>
            <person name="Schleper C."/>
            <person name="Guy L."/>
            <person name="Ettema T.J."/>
        </authorList>
    </citation>
    <scope>NUCLEOTIDE SEQUENCE</scope>
</reference>
<accession>A0A0F9UZP8</accession>
<dbReference type="EMBL" id="LAZR01000492">
    <property type="protein sequence ID" value="KKN66746.1"/>
    <property type="molecule type" value="Genomic_DNA"/>
</dbReference>
<organism evidence="1">
    <name type="scientific">marine sediment metagenome</name>
    <dbReference type="NCBI Taxonomy" id="412755"/>
    <lineage>
        <taxon>unclassified sequences</taxon>
        <taxon>metagenomes</taxon>
        <taxon>ecological metagenomes</taxon>
    </lineage>
</organism>
<comment type="caution">
    <text evidence="1">The sequence shown here is derived from an EMBL/GenBank/DDBJ whole genome shotgun (WGS) entry which is preliminary data.</text>
</comment>
<dbReference type="InterPro" id="IPR046227">
    <property type="entry name" value="DUF6260"/>
</dbReference>
<dbReference type="Pfam" id="PF19774">
    <property type="entry name" value="DUF6260"/>
    <property type="match status" value="1"/>
</dbReference>
<dbReference type="Gene3D" id="3.30.2400.30">
    <property type="match status" value="1"/>
</dbReference>
<sequence>MQLANGVHIDTIHADRGGLHASSNVANVLLGNGFNVNALRTNATLRKEEWLQFDTKLIEVARQRLPLVTALIAAGLSFNISDGLGTTILEWEQVSDMEPADVSMDGVSRGEQDILEFTLLSMPLPIIHKDFTINVRKLHASRRLGQPLDTAQAALAGRLVAETTESMVILGHATRVGAAQIFGLTTEGNRSTGAQSADWDSAATGDQILTDVLAMIADAQGDDMYGPYVLLVNYPSWNNMMEDFKAASDKTTMQRIKEIPDISNIIPSKDVPASESIMLQMTSDVIDEVVGLQPTTVQWETQGGMMLHFKVMSIMIPRVRSTVTGQSGIVHYS</sequence>